<evidence type="ECO:0000313" key="9">
    <source>
        <dbReference type="EMBL" id="GAB77044.1"/>
    </source>
</evidence>
<proteinExistence type="predicted"/>
<dbReference type="AlphaFoldDB" id="K6VK20"/>
<dbReference type="STRING" id="100225.SAMN05421595_2181"/>
<dbReference type="EMBL" id="BAGZ01000004">
    <property type="protein sequence ID" value="GAB77044.1"/>
    <property type="molecule type" value="Genomic_DNA"/>
</dbReference>
<evidence type="ECO:0000256" key="2">
    <source>
        <dbReference type="ARBA" id="ARBA00001946"/>
    </source>
</evidence>
<feature type="compositionally biased region" description="Basic and acidic residues" evidence="7">
    <location>
        <begin position="220"/>
        <end position="229"/>
    </location>
</feature>
<dbReference type="InterPro" id="IPR015797">
    <property type="entry name" value="NUDIX_hydrolase-like_dom_sf"/>
</dbReference>
<name>K6VK20_9MICO</name>
<dbReference type="Pfam" id="PF00293">
    <property type="entry name" value="NUDIX"/>
    <property type="match status" value="1"/>
</dbReference>
<comment type="caution">
    <text evidence="9">The sequence shown here is derived from an EMBL/GenBank/DDBJ whole genome shotgun (WGS) entry which is preliminary data.</text>
</comment>
<dbReference type="GO" id="GO:0046872">
    <property type="term" value="F:metal ion binding"/>
    <property type="evidence" value="ECO:0007669"/>
    <property type="project" value="UniProtKB-KW"/>
</dbReference>
<dbReference type="SUPFAM" id="SSF55811">
    <property type="entry name" value="Nudix"/>
    <property type="match status" value="1"/>
</dbReference>
<comment type="cofactor">
    <cofactor evidence="1">
        <name>Mn(2+)</name>
        <dbReference type="ChEBI" id="CHEBI:29035"/>
    </cofactor>
</comment>
<evidence type="ECO:0000256" key="4">
    <source>
        <dbReference type="ARBA" id="ARBA00022801"/>
    </source>
</evidence>
<evidence type="ECO:0000256" key="6">
    <source>
        <dbReference type="ARBA" id="ARBA00023211"/>
    </source>
</evidence>
<dbReference type="PROSITE" id="PS51462">
    <property type="entry name" value="NUDIX"/>
    <property type="match status" value="1"/>
</dbReference>
<reference evidence="9 10" key="1">
    <citation type="submission" date="2012-08" db="EMBL/GenBank/DDBJ databases">
        <title>Whole genome shotgun sequence of Austwickia chelonae NBRC 105200.</title>
        <authorList>
            <person name="Yoshida I."/>
            <person name="Hosoyama A."/>
            <person name="Tsuchikane K."/>
            <person name="Katsumata H."/>
            <person name="Ando Y."/>
            <person name="Ohji S."/>
            <person name="Hamada M."/>
            <person name="Tamura T."/>
            <person name="Yamazoe A."/>
            <person name="Yamazaki S."/>
            <person name="Fujita N."/>
        </authorList>
    </citation>
    <scope>NUCLEOTIDE SEQUENCE [LARGE SCALE GENOMIC DNA]</scope>
    <source>
        <strain evidence="9 10">NBRC 105200</strain>
    </source>
</reference>
<keyword evidence="10" id="KW-1185">Reference proteome</keyword>
<keyword evidence="6" id="KW-0464">Manganese</keyword>
<protein>
    <recommendedName>
        <fullName evidence="8">Nudix hydrolase domain-containing protein</fullName>
    </recommendedName>
</protein>
<dbReference type="GO" id="GO:0010945">
    <property type="term" value="F:coenzyme A diphosphatase activity"/>
    <property type="evidence" value="ECO:0007669"/>
    <property type="project" value="InterPro"/>
</dbReference>
<evidence type="ECO:0000313" key="10">
    <source>
        <dbReference type="Proteomes" id="UP000008495"/>
    </source>
</evidence>
<dbReference type="PANTHER" id="PTHR12992">
    <property type="entry name" value="NUDIX HYDROLASE"/>
    <property type="match status" value="1"/>
</dbReference>
<dbReference type="Gene3D" id="3.90.79.10">
    <property type="entry name" value="Nucleoside Triphosphate Pyrophosphohydrolase"/>
    <property type="match status" value="1"/>
</dbReference>
<accession>K6VK20</accession>
<keyword evidence="3" id="KW-0479">Metal-binding</keyword>
<evidence type="ECO:0000256" key="1">
    <source>
        <dbReference type="ARBA" id="ARBA00001936"/>
    </source>
</evidence>
<evidence type="ECO:0000256" key="5">
    <source>
        <dbReference type="ARBA" id="ARBA00022842"/>
    </source>
</evidence>
<dbReference type="Proteomes" id="UP000008495">
    <property type="component" value="Unassembled WGS sequence"/>
</dbReference>
<evidence type="ECO:0000259" key="8">
    <source>
        <dbReference type="PROSITE" id="PS51462"/>
    </source>
</evidence>
<dbReference type="eggNOG" id="COG0494">
    <property type="taxonomic scope" value="Bacteria"/>
</dbReference>
<evidence type="ECO:0000256" key="7">
    <source>
        <dbReference type="SAM" id="MobiDB-lite"/>
    </source>
</evidence>
<feature type="domain" description="Nudix hydrolase" evidence="8">
    <location>
        <begin position="34"/>
        <end position="174"/>
    </location>
</feature>
<organism evidence="9 10">
    <name type="scientific">Austwickia chelonae NBRC 105200</name>
    <dbReference type="NCBI Taxonomy" id="1184607"/>
    <lineage>
        <taxon>Bacteria</taxon>
        <taxon>Bacillati</taxon>
        <taxon>Actinomycetota</taxon>
        <taxon>Actinomycetes</taxon>
        <taxon>Micrococcales</taxon>
        <taxon>Dermatophilaceae</taxon>
        <taxon>Austwickia</taxon>
    </lineage>
</organism>
<comment type="cofactor">
    <cofactor evidence="2">
        <name>Mg(2+)</name>
        <dbReference type="ChEBI" id="CHEBI:18420"/>
    </cofactor>
</comment>
<keyword evidence="5" id="KW-0460">Magnesium</keyword>
<gene>
    <name evidence="9" type="ORF">AUCHE_04_00850</name>
</gene>
<dbReference type="RefSeq" id="WP_006501796.1">
    <property type="nucleotide sequence ID" value="NZ_BAGZ01000004.1"/>
</dbReference>
<keyword evidence="4" id="KW-0378">Hydrolase</keyword>
<evidence type="ECO:0000256" key="3">
    <source>
        <dbReference type="ARBA" id="ARBA00022723"/>
    </source>
</evidence>
<feature type="region of interest" description="Disordered" evidence="7">
    <location>
        <begin position="202"/>
        <end position="229"/>
    </location>
</feature>
<sequence length="229" mass="24934">MTGGPPSWMDDVLLAVRAKESDYFSRHMPPPRHRGRRAAVLMLYGPHPAGGEDVVLTQRTAHLRSHAGQVSFPGGRIDPDDDGPVGAALREAHEEIGLDPSGVEILGELPELFLSASNSSVTPVLGWWERPTPVYAHSAEEVERVVRVPVAELTTPRNRFTAVHPSGYRSPAYTVDGLFIWGFTAALLTATLDLAGIDPGGWDPTVEREVPRPGPPLPTDRTRTTEETR</sequence>
<dbReference type="InterPro" id="IPR000086">
    <property type="entry name" value="NUDIX_hydrolase_dom"/>
</dbReference>
<dbReference type="PANTHER" id="PTHR12992:SF11">
    <property type="entry name" value="MITOCHONDRIAL COENZYME A DIPHOSPHATASE NUDT8"/>
    <property type="match status" value="1"/>
</dbReference>
<dbReference type="CDD" id="cd03426">
    <property type="entry name" value="NUDIX_CoAse_Nudt7"/>
    <property type="match status" value="1"/>
</dbReference>
<dbReference type="InterPro" id="IPR045121">
    <property type="entry name" value="CoAse"/>
</dbReference>